<keyword evidence="3" id="KW-1185">Reference proteome</keyword>
<dbReference type="InterPro" id="IPR045882">
    <property type="entry name" value="GPT1/2"/>
</dbReference>
<dbReference type="OrthoDB" id="1931260at2759"/>
<dbReference type="PANTHER" id="PTHR33737">
    <property type="entry name" value="OS05G0121800 PROTEIN"/>
    <property type="match status" value="1"/>
</dbReference>
<evidence type="ECO:0000256" key="1">
    <source>
        <dbReference type="SAM" id="MobiDB-lite"/>
    </source>
</evidence>
<gene>
    <name evidence="2" type="ORF">NCGR_LOCUS18039</name>
</gene>
<organism evidence="2 3">
    <name type="scientific">Miscanthus lutarioriparius</name>
    <dbReference type="NCBI Taxonomy" id="422564"/>
    <lineage>
        <taxon>Eukaryota</taxon>
        <taxon>Viridiplantae</taxon>
        <taxon>Streptophyta</taxon>
        <taxon>Embryophyta</taxon>
        <taxon>Tracheophyta</taxon>
        <taxon>Spermatophyta</taxon>
        <taxon>Magnoliopsida</taxon>
        <taxon>Liliopsida</taxon>
        <taxon>Poales</taxon>
        <taxon>Poaceae</taxon>
        <taxon>PACMAD clade</taxon>
        <taxon>Panicoideae</taxon>
        <taxon>Andropogonodae</taxon>
        <taxon>Andropogoneae</taxon>
        <taxon>Saccharinae</taxon>
        <taxon>Miscanthus</taxon>
    </lineage>
</organism>
<comment type="caution">
    <text evidence="2">The sequence shown here is derived from an EMBL/GenBank/DDBJ whole genome shotgun (WGS) entry which is preliminary data.</text>
</comment>
<dbReference type="PANTHER" id="PTHR33737:SF22">
    <property type="entry name" value="OS05G0121800 PROTEIN"/>
    <property type="match status" value="1"/>
</dbReference>
<dbReference type="GO" id="GO:0008017">
    <property type="term" value="F:microtubule binding"/>
    <property type="evidence" value="ECO:0007669"/>
    <property type="project" value="InterPro"/>
</dbReference>
<proteinExistence type="predicted"/>
<feature type="compositionally biased region" description="Basic and acidic residues" evidence="1">
    <location>
        <begin position="62"/>
        <end position="73"/>
    </location>
</feature>
<evidence type="ECO:0000313" key="2">
    <source>
        <dbReference type="EMBL" id="CAD6226167.1"/>
    </source>
</evidence>
<name>A0A811NQ01_9POAL</name>
<reference evidence="2" key="1">
    <citation type="submission" date="2020-10" db="EMBL/GenBank/DDBJ databases">
        <authorList>
            <person name="Han B."/>
            <person name="Lu T."/>
            <person name="Zhao Q."/>
            <person name="Huang X."/>
            <person name="Zhao Y."/>
        </authorList>
    </citation>
    <scope>NUCLEOTIDE SEQUENCE</scope>
</reference>
<dbReference type="AlphaFoldDB" id="A0A811NQ01"/>
<evidence type="ECO:0000313" key="3">
    <source>
        <dbReference type="Proteomes" id="UP000604825"/>
    </source>
</evidence>
<dbReference type="EMBL" id="CAJGYO010000004">
    <property type="protein sequence ID" value="CAD6226167.1"/>
    <property type="molecule type" value="Genomic_DNA"/>
</dbReference>
<dbReference type="Proteomes" id="UP000604825">
    <property type="component" value="Unassembled WGS sequence"/>
</dbReference>
<accession>A0A811NQ01</accession>
<feature type="region of interest" description="Disordered" evidence="1">
    <location>
        <begin position="16"/>
        <end position="75"/>
    </location>
</feature>
<protein>
    <submittedName>
        <fullName evidence="2">Uncharacterized protein</fullName>
    </submittedName>
</protein>
<sequence length="163" mass="17976">MEALLIDVSAEDDLLTTSPLPWSRPDPPHVGSLVGAEATSFVGSPSTAGRASDPDGVMVEKAPPERTEFPEQRKAKKGVNLRKSLAWDNAFFTREGVLDTEELAIVSSMFRKTQGSRLPGIMEEMRRSGESTTLTMESETWAMESLETELFDNVRAFFGIMYA</sequence>